<dbReference type="RefSeq" id="WP_165232421.1">
    <property type="nucleotide sequence ID" value="NZ_CP049257.1"/>
</dbReference>
<evidence type="ECO:0000313" key="1">
    <source>
        <dbReference type="EMBL" id="QIG43256.1"/>
    </source>
</evidence>
<reference evidence="1 2" key="1">
    <citation type="submission" date="2020-02" db="EMBL/GenBank/DDBJ databases">
        <title>Full genome sequence of Nocardioides sp. R-3366.</title>
        <authorList>
            <person name="Im W.-T."/>
        </authorList>
    </citation>
    <scope>NUCLEOTIDE SEQUENCE [LARGE SCALE GENOMIC DNA]</scope>
    <source>
        <strain evidence="1 2">R-3366</strain>
    </source>
</reference>
<dbReference type="AlphaFoldDB" id="A0A6G6WDH5"/>
<dbReference type="SUPFAM" id="SSF53335">
    <property type="entry name" value="S-adenosyl-L-methionine-dependent methyltransferases"/>
    <property type="match status" value="1"/>
</dbReference>
<dbReference type="Gene3D" id="3.40.50.150">
    <property type="entry name" value="Vaccinia Virus protein VP39"/>
    <property type="match status" value="1"/>
</dbReference>
<dbReference type="EMBL" id="CP049257">
    <property type="protein sequence ID" value="QIG43256.1"/>
    <property type="molecule type" value="Genomic_DNA"/>
</dbReference>
<keyword evidence="2" id="KW-1185">Reference proteome</keyword>
<dbReference type="Proteomes" id="UP000502996">
    <property type="component" value="Chromosome"/>
</dbReference>
<gene>
    <name evidence="1" type="ORF">G5V58_11260</name>
</gene>
<dbReference type="NCBIfam" id="NF037959">
    <property type="entry name" value="MFS_SpdSyn"/>
    <property type="match status" value="1"/>
</dbReference>
<accession>A0A6G6WDH5</accession>
<sequence>MSASIEPTERPDAYLVQVGGRPQSYVDLADPTRLEFDYVRRIGDVLDAFRPAGEPVRVLHVGGAGLTLPRYVAHTRPRSAQVVLEPDAELTELVRRELPLPRQSGIKVRAVDGLAGLAGVREHTQDAVVVDAFVDGLVPPELVSAGCVAQYARVLAPGGVLLLNLVDRAPFAEARRAVAAVRTALPVPVVGAETATLRGKRSGNVLVVAGADVPLTGGRDYRVFRGAQVGDAFGGG</sequence>
<organism evidence="1 2">
    <name type="scientific">Nocardioides anomalus</name>
    <dbReference type="NCBI Taxonomy" id="2712223"/>
    <lineage>
        <taxon>Bacteria</taxon>
        <taxon>Bacillati</taxon>
        <taxon>Actinomycetota</taxon>
        <taxon>Actinomycetes</taxon>
        <taxon>Propionibacteriales</taxon>
        <taxon>Nocardioidaceae</taxon>
        <taxon>Nocardioides</taxon>
    </lineage>
</organism>
<evidence type="ECO:0000313" key="2">
    <source>
        <dbReference type="Proteomes" id="UP000502996"/>
    </source>
</evidence>
<dbReference type="KEGG" id="nano:G5V58_11260"/>
<proteinExistence type="predicted"/>
<name>A0A6G6WDH5_9ACTN</name>
<dbReference type="InterPro" id="IPR029063">
    <property type="entry name" value="SAM-dependent_MTases_sf"/>
</dbReference>
<protein>
    <submittedName>
        <fullName evidence="1">Spermidine synthase</fullName>
    </submittedName>
</protein>